<organism evidence="2 3">
    <name type="scientific">Flavobacterium nitrogenifigens</name>
    <dbReference type="NCBI Taxonomy" id="1617283"/>
    <lineage>
        <taxon>Bacteria</taxon>
        <taxon>Pseudomonadati</taxon>
        <taxon>Bacteroidota</taxon>
        <taxon>Flavobacteriia</taxon>
        <taxon>Flavobacteriales</taxon>
        <taxon>Flavobacteriaceae</taxon>
        <taxon>Flavobacterium</taxon>
    </lineage>
</organism>
<dbReference type="GO" id="GO:0008410">
    <property type="term" value="F:CoA-transferase activity"/>
    <property type="evidence" value="ECO:0007669"/>
    <property type="project" value="TreeGrafter"/>
</dbReference>
<dbReference type="InterPro" id="IPR003673">
    <property type="entry name" value="CoA-Trfase_fam_III"/>
</dbReference>
<reference evidence="2 3" key="1">
    <citation type="submission" date="2020-08" db="EMBL/GenBank/DDBJ databases">
        <title>Functional genomics of gut bacteria from endangered species of beetles.</title>
        <authorList>
            <person name="Carlos-Shanley C."/>
        </authorList>
    </citation>
    <scope>NUCLEOTIDE SEQUENCE [LARGE SCALE GENOMIC DNA]</scope>
    <source>
        <strain evidence="2 3">S00142</strain>
    </source>
</reference>
<dbReference type="InterPro" id="IPR023606">
    <property type="entry name" value="CoA-Trfase_III_dom_1_sf"/>
</dbReference>
<proteinExistence type="predicted"/>
<evidence type="ECO:0000313" key="2">
    <source>
        <dbReference type="EMBL" id="MBB4802250.1"/>
    </source>
</evidence>
<gene>
    <name evidence="2" type="ORF">HNP37_002323</name>
</gene>
<name>A0A7W7N6W6_9FLAO</name>
<dbReference type="PANTHER" id="PTHR48207">
    <property type="entry name" value="SUCCINATE--HYDROXYMETHYLGLUTARATE COA-TRANSFERASE"/>
    <property type="match status" value="1"/>
</dbReference>
<dbReference type="InterPro" id="IPR044855">
    <property type="entry name" value="CoA-Trfase_III_dom3_sf"/>
</dbReference>
<keyword evidence="1 2" id="KW-0808">Transferase</keyword>
<dbReference type="InterPro" id="IPR050483">
    <property type="entry name" value="CoA-transferase_III_domain"/>
</dbReference>
<comment type="caution">
    <text evidence="2">The sequence shown here is derived from an EMBL/GenBank/DDBJ whole genome shotgun (WGS) entry which is preliminary data.</text>
</comment>
<dbReference type="SUPFAM" id="SSF89796">
    <property type="entry name" value="CoA-transferase family III (CaiB/BaiF)"/>
    <property type="match status" value="1"/>
</dbReference>
<evidence type="ECO:0000313" key="3">
    <source>
        <dbReference type="Proteomes" id="UP000561681"/>
    </source>
</evidence>
<dbReference type="AlphaFoldDB" id="A0A7W7N6W6"/>
<accession>A0A7W7N6W6</accession>
<sequence length="379" mass="42130">MKPLEDYLIIDFSQFLSGPSASLRLADLGARVIKIEKPGTGDICRTLYTSDLIMNGESSVFHTINRNKESFAIDFKQPEELQKLKKLLAKADVVMHNFRPGVMERIGLSYEDVKSINPNVIYGSISGFGEHPNLKDLPGQDLLLQSLTALTWLSGNQEDGPVPMGLSIVDMLAGAHLAQGILAALYRKATHNIGAQIQVSMLESAFDFQFETITTFFNDGGELPVRTKTNNAHAYLGAPYGIYKTKNGYLALAMGSIPVLASLLKCDALLQFPENKFTLRDDIKNILADHLQTQETQFWLDILEPADIWCAGVLNYQQLFAEDGFKVLNFTQQVEMLDGYTYKTTRCPIKIDGEYLTSGKGSPKLGQDNEKIIKEFIDC</sequence>
<evidence type="ECO:0000256" key="1">
    <source>
        <dbReference type="ARBA" id="ARBA00022679"/>
    </source>
</evidence>
<dbReference type="Pfam" id="PF02515">
    <property type="entry name" value="CoA_transf_3"/>
    <property type="match status" value="1"/>
</dbReference>
<dbReference type="Gene3D" id="3.40.50.10540">
    <property type="entry name" value="Crotonobetainyl-coa:carnitine coa-transferase, domain 1"/>
    <property type="match status" value="1"/>
</dbReference>
<protein>
    <submittedName>
        <fullName evidence="2">Crotonobetainyl-CoA:carnitine CoA-transferase CaiB-like acyl-CoA transferase</fullName>
    </submittedName>
</protein>
<dbReference type="Proteomes" id="UP000561681">
    <property type="component" value="Unassembled WGS sequence"/>
</dbReference>
<dbReference type="EMBL" id="JACHLD010000003">
    <property type="protein sequence ID" value="MBB4802250.1"/>
    <property type="molecule type" value="Genomic_DNA"/>
</dbReference>
<dbReference type="Gene3D" id="3.30.1540.10">
    <property type="entry name" value="formyl-coa transferase, domain 3"/>
    <property type="match status" value="1"/>
</dbReference>
<keyword evidence="3" id="KW-1185">Reference proteome</keyword>
<dbReference type="RefSeq" id="WP_184161724.1">
    <property type="nucleotide sequence ID" value="NZ_JACHLD010000003.1"/>
</dbReference>
<dbReference type="PANTHER" id="PTHR48207:SF4">
    <property type="entry name" value="BLL6097 PROTEIN"/>
    <property type="match status" value="1"/>
</dbReference>